<dbReference type="PATRIC" id="fig|1121865.3.peg.2339"/>
<evidence type="ECO:0000256" key="1">
    <source>
        <dbReference type="SAM" id="Phobius"/>
    </source>
</evidence>
<dbReference type="OrthoDB" id="9803832at2"/>
<feature type="transmembrane region" description="Helical" evidence="1">
    <location>
        <begin position="103"/>
        <end position="120"/>
    </location>
</feature>
<dbReference type="EMBL" id="ASWJ01000007">
    <property type="protein sequence ID" value="EOW83813.1"/>
    <property type="molecule type" value="Genomic_DNA"/>
</dbReference>
<dbReference type="Proteomes" id="UP000014113">
    <property type="component" value="Unassembled WGS sequence"/>
</dbReference>
<feature type="transmembrane region" description="Helical" evidence="1">
    <location>
        <begin position="6"/>
        <end position="28"/>
    </location>
</feature>
<feature type="transmembrane region" description="Helical" evidence="1">
    <location>
        <begin position="56"/>
        <end position="73"/>
    </location>
</feature>
<dbReference type="RefSeq" id="WP_016184485.1">
    <property type="nucleotide sequence ID" value="NZ_JXKI01000008.1"/>
</dbReference>
<dbReference type="STRING" id="1121865.OMW_02404"/>
<comment type="caution">
    <text evidence="2">The sequence shown here is derived from an EMBL/GenBank/DDBJ whole genome shotgun (WGS) entry which is preliminary data.</text>
</comment>
<organism evidence="2 3">
    <name type="scientific">Enterococcus columbae DSM 7374 = ATCC 51263</name>
    <dbReference type="NCBI Taxonomy" id="1121865"/>
    <lineage>
        <taxon>Bacteria</taxon>
        <taxon>Bacillati</taxon>
        <taxon>Bacillota</taxon>
        <taxon>Bacilli</taxon>
        <taxon>Lactobacillales</taxon>
        <taxon>Enterococcaceae</taxon>
        <taxon>Enterococcus</taxon>
    </lineage>
</organism>
<keyword evidence="1" id="KW-0472">Membrane</keyword>
<sequence length="121" mass="13712">MEFIFNLLVILIALEFLYIMYLETFATTSDKTAQTFKMTIKELQNKNVQTLFKNQGIYNGLIGVGLLYAQFIAANSLELVRFLLIYILLVAAYGAYSSDRSILFKQGGLAFIALLLSFFLN</sequence>
<dbReference type="PANTHER" id="PTHR38446">
    <property type="entry name" value="BLL0914 PROTEIN"/>
    <property type="match status" value="1"/>
</dbReference>
<name>S0KG86_9ENTE</name>
<keyword evidence="1" id="KW-1133">Transmembrane helix</keyword>
<evidence type="ECO:0000313" key="2">
    <source>
        <dbReference type="EMBL" id="EOW83813.1"/>
    </source>
</evidence>
<dbReference type="eggNOG" id="COG3759">
    <property type="taxonomic scope" value="Bacteria"/>
</dbReference>
<proteinExistence type="predicted"/>
<dbReference type="InterPro" id="IPR009732">
    <property type="entry name" value="DUF1304"/>
</dbReference>
<dbReference type="AlphaFoldDB" id="S0KG86"/>
<keyword evidence="1" id="KW-0812">Transmembrane</keyword>
<evidence type="ECO:0000313" key="3">
    <source>
        <dbReference type="Proteomes" id="UP000014113"/>
    </source>
</evidence>
<keyword evidence="3" id="KW-1185">Reference proteome</keyword>
<dbReference type="PANTHER" id="PTHR38446:SF1">
    <property type="entry name" value="BLL0914 PROTEIN"/>
    <property type="match status" value="1"/>
</dbReference>
<accession>S0KG86</accession>
<dbReference type="Pfam" id="PF06993">
    <property type="entry name" value="DUF1304"/>
    <property type="match status" value="1"/>
</dbReference>
<evidence type="ECO:0008006" key="4">
    <source>
        <dbReference type="Google" id="ProtNLM"/>
    </source>
</evidence>
<feature type="transmembrane region" description="Helical" evidence="1">
    <location>
        <begin position="79"/>
        <end position="96"/>
    </location>
</feature>
<gene>
    <name evidence="2" type="ORF">I568_01615</name>
</gene>
<protein>
    <recommendedName>
        <fullName evidence="4">DUF1304 domain-containing protein</fullName>
    </recommendedName>
</protein>
<reference evidence="2 3" key="1">
    <citation type="submission" date="2013-03" db="EMBL/GenBank/DDBJ databases">
        <title>The Genome Sequence of Enterococcus columbae ATCC_51263 (PacBio/Illumina hybrid assembly).</title>
        <authorList>
            <consortium name="The Broad Institute Genomics Platform"/>
            <consortium name="The Broad Institute Genome Sequencing Center for Infectious Disease"/>
            <person name="Earl A."/>
            <person name="Russ C."/>
            <person name="Gilmore M."/>
            <person name="Surin D."/>
            <person name="Walker B."/>
            <person name="Young S."/>
            <person name="Zeng Q."/>
            <person name="Gargeya S."/>
            <person name="Fitzgerald M."/>
            <person name="Haas B."/>
            <person name="Abouelleil A."/>
            <person name="Allen A.W."/>
            <person name="Alvarado L."/>
            <person name="Arachchi H.M."/>
            <person name="Berlin A.M."/>
            <person name="Chapman S.B."/>
            <person name="Gainer-Dewar J."/>
            <person name="Goldberg J."/>
            <person name="Griggs A."/>
            <person name="Gujja S."/>
            <person name="Hansen M."/>
            <person name="Howarth C."/>
            <person name="Imamovic A."/>
            <person name="Ireland A."/>
            <person name="Larimer J."/>
            <person name="McCowan C."/>
            <person name="Murphy C."/>
            <person name="Pearson M."/>
            <person name="Poon T.W."/>
            <person name="Priest M."/>
            <person name="Roberts A."/>
            <person name="Saif S."/>
            <person name="Shea T."/>
            <person name="Sisk P."/>
            <person name="Sykes S."/>
            <person name="Wortman J."/>
            <person name="Nusbaum C."/>
            <person name="Birren B."/>
        </authorList>
    </citation>
    <scope>NUCLEOTIDE SEQUENCE [LARGE SCALE GENOMIC DNA]</scope>
    <source>
        <strain evidence="2 3">ATCC 51263</strain>
    </source>
</reference>